<dbReference type="Gramene" id="ONK80818">
    <property type="protein sequence ID" value="ONK80818"/>
    <property type="gene ID" value="A4U43_C01F22120"/>
</dbReference>
<name>A0A5P1FRH2_ASPOF</name>
<dbReference type="EMBL" id="CM007381">
    <property type="protein sequence ID" value="ONK80818.1"/>
    <property type="molecule type" value="Genomic_DNA"/>
</dbReference>
<proteinExistence type="predicted"/>
<evidence type="ECO:0000313" key="2">
    <source>
        <dbReference type="Proteomes" id="UP000243459"/>
    </source>
</evidence>
<dbReference type="AlphaFoldDB" id="A0A5P1FRH2"/>
<keyword evidence="2" id="KW-1185">Reference proteome</keyword>
<dbReference type="Proteomes" id="UP000243459">
    <property type="component" value="Chromosome 1"/>
</dbReference>
<gene>
    <name evidence="1" type="ORF">A4U43_C01F22120</name>
</gene>
<evidence type="ECO:0000313" key="1">
    <source>
        <dbReference type="EMBL" id="ONK80818.1"/>
    </source>
</evidence>
<protein>
    <submittedName>
        <fullName evidence="1">Uncharacterized protein</fullName>
    </submittedName>
</protein>
<organism evidence="1 2">
    <name type="scientific">Asparagus officinalis</name>
    <name type="common">Garden asparagus</name>
    <dbReference type="NCBI Taxonomy" id="4686"/>
    <lineage>
        <taxon>Eukaryota</taxon>
        <taxon>Viridiplantae</taxon>
        <taxon>Streptophyta</taxon>
        <taxon>Embryophyta</taxon>
        <taxon>Tracheophyta</taxon>
        <taxon>Spermatophyta</taxon>
        <taxon>Magnoliopsida</taxon>
        <taxon>Liliopsida</taxon>
        <taxon>Asparagales</taxon>
        <taxon>Asparagaceae</taxon>
        <taxon>Asparagoideae</taxon>
        <taxon>Asparagus</taxon>
    </lineage>
</organism>
<reference evidence="2" key="1">
    <citation type="journal article" date="2017" name="Nat. Commun.">
        <title>The asparagus genome sheds light on the origin and evolution of a young Y chromosome.</title>
        <authorList>
            <person name="Harkess A."/>
            <person name="Zhou J."/>
            <person name="Xu C."/>
            <person name="Bowers J.E."/>
            <person name="Van der Hulst R."/>
            <person name="Ayyampalayam S."/>
            <person name="Mercati F."/>
            <person name="Riccardi P."/>
            <person name="McKain M.R."/>
            <person name="Kakrana A."/>
            <person name="Tang H."/>
            <person name="Ray J."/>
            <person name="Groenendijk J."/>
            <person name="Arikit S."/>
            <person name="Mathioni S.M."/>
            <person name="Nakano M."/>
            <person name="Shan H."/>
            <person name="Telgmann-Rauber A."/>
            <person name="Kanno A."/>
            <person name="Yue Z."/>
            <person name="Chen H."/>
            <person name="Li W."/>
            <person name="Chen Y."/>
            <person name="Xu X."/>
            <person name="Zhang Y."/>
            <person name="Luo S."/>
            <person name="Chen H."/>
            <person name="Gao J."/>
            <person name="Mao Z."/>
            <person name="Pires J.C."/>
            <person name="Luo M."/>
            <person name="Kudrna D."/>
            <person name="Wing R.A."/>
            <person name="Meyers B.C."/>
            <person name="Yi K."/>
            <person name="Kong H."/>
            <person name="Lavrijsen P."/>
            <person name="Sunseri F."/>
            <person name="Falavigna A."/>
            <person name="Ye Y."/>
            <person name="Leebens-Mack J.H."/>
            <person name="Chen G."/>
        </authorList>
    </citation>
    <scope>NUCLEOTIDE SEQUENCE [LARGE SCALE GENOMIC DNA]</scope>
    <source>
        <strain evidence="2">cv. DH0086</strain>
    </source>
</reference>
<sequence length="148" mass="15670">MEGMALNGWKDLPMELLLRIVSLIDGRTVIVASGWVGGGDDGRWRGNRRTDDRSNDDCRGYPVGSGGVTRGRAEAAADGRRMAMVCRRATAAAAVGTGRPAAGQLVAMAVSGVAAACRLVAAGGDEWRWWRWVRVASGAADGRAVAWW</sequence>
<accession>A0A5P1FRH2</accession>